<dbReference type="EMBL" id="LAZR01001713">
    <property type="protein sequence ID" value="KKN40285.1"/>
    <property type="molecule type" value="Genomic_DNA"/>
</dbReference>
<sequence length="140" mass="15399">MPDKGGATISPKRRRLIADRTEGYIIKHLPDFIRKLEELAMGIMIEKTDGRSGETHIYMRAPDRQALEFLIEHGLGKVPQRQELTGEGGGPIDIIPWLPAAPNVPQLEDGSTDADSRSSAQPEEEAEEAEEVEEGVIAKS</sequence>
<evidence type="ECO:0000313" key="2">
    <source>
        <dbReference type="EMBL" id="KKN40285.1"/>
    </source>
</evidence>
<comment type="caution">
    <text evidence="2">The sequence shown here is derived from an EMBL/GenBank/DDBJ whole genome shotgun (WGS) entry which is preliminary data.</text>
</comment>
<dbReference type="AlphaFoldDB" id="A0A0F9Q8K7"/>
<feature type="compositionally biased region" description="Acidic residues" evidence="1">
    <location>
        <begin position="122"/>
        <end position="134"/>
    </location>
</feature>
<evidence type="ECO:0000256" key="1">
    <source>
        <dbReference type="SAM" id="MobiDB-lite"/>
    </source>
</evidence>
<protein>
    <submittedName>
        <fullName evidence="2">Uncharacterized protein</fullName>
    </submittedName>
</protein>
<gene>
    <name evidence="2" type="ORF">LCGC14_0734950</name>
</gene>
<accession>A0A0F9Q8K7</accession>
<feature type="region of interest" description="Disordered" evidence="1">
    <location>
        <begin position="81"/>
        <end position="140"/>
    </location>
</feature>
<name>A0A0F9Q8K7_9ZZZZ</name>
<proteinExistence type="predicted"/>
<organism evidence="2">
    <name type="scientific">marine sediment metagenome</name>
    <dbReference type="NCBI Taxonomy" id="412755"/>
    <lineage>
        <taxon>unclassified sequences</taxon>
        <taxon>metagenomes</taxon>
        <taxon>ecological metagenomes</taxon>
    </lineage>
</organism>
<reference evidence="2" key="1">
    <citation type="journal article" date="2015" name="Nature">
        <title>Complex archaea that bridge the gap between prokaryotes and eukaryotes.</title>
        <authorList>
            <person name="Spang A."/>
            <person name="Saw J.H."/>
            <person name="Jorgensen S.L."/>
            <person name="Zaremba-Niedzwiedzka K."/>
            <person name="Martijn J."/>
            <person name="Lind A.E."/>
            <person name="van Eijk R."/>
            <person name="Schleper C."/>
            <person name="Guy L."/>
            <person name="Ettema T.J."/>
        </authorList>
    </citation>
    <scope>NUCLEOTIDE SEQUENCE</scope>
</reference>